<dbReference type="GO" id="GO:0016301">
    <property type="term" value="F:kinase activity"/>
    <property type="evidence" value="ECO:0007669"/>
    <property type="project" value="UniProtKB-KW"/>
</dbReference>
<keyword evidence="3" id="KW-1185">Reference proteome</keyword>
<dbReference type="PANTHER" id="PTHR21310">
    <property type="entry name" value="AMINOGLYCOSIDE PHOSPHOTRANSFERASE-RELATED-RELATED"/>
    <property type="match status" value="1"/>
</dbReference>
<feature type="domain" description="Aminoglycoside phosphotransferase" evidence="1">
    <location>
        <begin position="83"/>
        <end position="276"/>
    </location>
</feature>
<dbReference type="Pfam" id="PF01636">
    <property type="entry name" value="APH"/>
    <property type="match status" value="1"/>
</dbReference>
<proteinExistence type="predicted"/>
<reference evidence="2" key="1">
    <citation type="submission" date="2023-03" db="EMBL/GenBank/DDBJ databases">
        <title>Massive genome expansion in bonnet fungi (Mycena s.s.) driven by repeated elements and novel gene families across ecological guilds.</title>
        <authorList>
            <consortium name="Lawrence Berkeley National Laboratory"/>
            <person name="Harder C.B."/>
            <person name="Miyauchi S."/>
            <person name="Viragh M."/>
            <person name="Kuo A."/>
            <person name="Thoen E."/>
            <person name="Andreopoulos B."/>
            <person name="Lu D."/>
            <person name="Skrede I."/>
            <person name="Drula E."/>
            <person name="Henrissat B."/>
            <person name="Morin E."/>
            <person name="Kohler A."/>
            <person name="Barry K."/>
            <person name="LaButti K."/>
            <person name="Morin E."/>
            <person name="Salamov A."/>
            <person name="Lipzen A."/>
            <person name="Mereny Z."/>
            <person name="Hegedus B."/>
            <person name="Baldrian P."/>
            <person name="Stursova M."/>
            <person name="Weitz H."/>
            <person name="Taylor A."/>
            <person name="Grigoriev I.V."/>
            <person name="Nagy L.G."/>
            <person name="Martin F."/>
            <person name="Kauserud H."/>
        </authorList>
    </citation>
    <scope>NUCLEOTIDE SEQUENCE</scope>
    <source>
        <strain evidence="2">CBHHK182m</strain>
    </source>
</reference>
<dbReference type="AlphaFoldDB" id="A0AAD7N1W6"/>
<dbReference type="Proteomes" id="UP001215598">
    <property type="component" value="Unassembled WGS sequence"/>
</dbReference>
<gene>
    <name evidence="2" type="ORF">B0H16DRAFT_1377588</name>
</gene>
<dbReference type="InterPro" id="IPR051678">
    <property type="entry name" value="AGP_Transferase"/>
</dbReference>
<dbReference type="CDD" id="cd05120">
    <property type="entry name" value="APH_ChoK_like"/>
    <property type="match status" value="1"/>
</dbReference>
<dbReference type="InterPro" id="IPR002575">
    <property type="entry name" value="Aminoglycoside_PTrfase"/>
</dbReference>
<accession>A0AAD7N1W6</accession>
<evidence type="ECO:0000259" key="1">
    <source>
        <dbReference type="Pfam" id="PF01636"/>
    </source>
</evidence>
<dbReference type="EMBL" id="JARKIB010000093">
    <property type="protein sequence ID" value="KAJ7742833.1"/>
    <property type="molecule type" value="Genomic_DNA"/>
</dbReference>
<evidence type="ECO:0000313" key="3">
    <source>
        <dbReference type="Proteomes" id="UP001215598"/>
    </source>
</evidence>
<comment type="caution">
    <text evidence="2">The sequence shown here is derived from an EMBL/GenBank/DDBJ whole genome shotgun (WGS) entry which is preliminary data.</text>
</comment>
<keyword evidence="2" id="KW-0808">Transferase</keyword>
<sequence length="323" mass="36732">MRFADAIRWFFALPDPAIDRSAMTPIQLNNDAHRRKLRTPFGRAMIRYRILLESIPDRVSALVEILWRATAGRWLWIKMTDFAETEIAAMRYVANHTDIPVPRVWLSFKWGNCEYIVMDRITGITLLDALRRGYLQDGDKQDMIAGQLAHYMAQLRSLAPPPNSSISSVLGGPVRCPRLFQDPLYGPTAPAPPTGPFKSEATMNLQLRHLRNLETCVPVVVAAHSIVHPLVFTHSDFVPRNIMVDHAMGKVVAIIDWEYAGWFPAHWEICMMTNWEELTEQSVSLSWRGWTSRILPGHELTYAQELEADASLLKALGVPKRHA</sequence>
<evidence type="ECO:0000313" key="2">
    <source>
        <dbReference type="EMBL" id="KAJ7742833.1"/>
    </source>
</evidence>
<dbReference type="PANTHER" id="PTHR21310:SF15">
    <property type="entry name" value="AMINOGLYCOSIDE PHOSPHOTRANSFERASE DOMAIN-CONTAINING PROTEIN"/>
    <property type="match status" value="1"/>
</dbReference>
<name>A0AAD7N1W6_9AGAR</name>
<dbReference type="Gene3D" id="3.90.1200.10">
    <property type="match status" value="1"/>
</dbReference>
<keyword evidence="2" id="KW-0418">Kinase</keyword>
<dbReference type="SUPFAM" id="SSF56112">
    <property type="entry name" value="Protein kinase-like (PK-like)"/>
    <property type="match status" value="1"/>
</dbReference>
<dbReference type="InterPro" id="IPR011009">
    <property type="entry name" value="Kinase-like_dom_sf"/>
</dbReference>
<protein>
    <submittedName>
        <fullName evidence="2">Kinase-like domain-containing protein</fullName>
    </submittedName>
</protein>
<organism evidence="2 3">
    <name type="scientific">Mycena metata</name>
    <dbReference type="NCBI Taxonomy" id="1033252"/>
    <lineage>
        <taxon>Eukaryota</taxon>
        <taxon>Fungi</taxon>
        <taxon>Dikarya</taxon>
        <taxon>Basidiomycota</taxon>
        <taxon>Agaricomycotina</taxon>
        <taxon>Agaricomycetes</taxon>
        <taxon>Agaricomycetidae</taxon>
        <taxon>Agaricales</taxon>
        <taxon>Marasmiineae</taxon>
        <taxon>Mycenaceae</taxon>
        <taxon>Mycena</taxon>
    </lineage>
</organism>